<evidence type="ECO:0000313" key="2">
    <source>
        <dbReference type="EMBL" id="ODM13769.1"/>
    </source>
</evidence>
<protein>
    <submittedName>
        <fullName evidence="2">CobQ/CobB/MinD/ParA nucleotide binding domain protein</fullName>
    </submittedName>
</protein>
<feature type="compositionally biased region" description="Acidic residues" evidence="1">
    <location>
        <begin position="248"/>
        <end position="261"/>
    </location>
</feature>
<evidence type="ECO:0000313" key="3">
    <source>
        <dbReference type="Proteomes" id="UP000095003"/>
    </source>
</evidence>
<name>A0A1E3AYN1_9FIRM</name>
<sequence>MAKIITAWGNPGCGKSMFCCILAKVLTAGKKKAIIINADSGTPMLPVWMPDRLLDTSSSIGNVLSGLEINMALVAERVVILKEYPFIGVMGFAAGETPFSYPELKYDKIRSLISEAAKLVDYILLDCSSNMLHFFTVAAIETADVAVRILTPDLRGLNYLKSHKPLLTDIKFHYDDHLTLAGLARPFHALDEMSHLVGGFDGLLPYAKEIERCGTGGRMFRALAYCNQRYVNSLKLVMARLSEDEFPGADEGIDNVEEIESPDTVSEQESSDTEKIQQPGKEAKRHGHFFK</sequence>
<reference evidence="2 3" key="1">
    <citation type="submission" date="2016-07" db="EMBL/GenBank/DDBJ databases">
        <title>Characterization of isolates of Eisenbergiella tayi derived from blood cultures, using whole genome sequencing.</title>
        <authorList>
            <person name="Burdz T."/>
            <person name="Wiebe D."/>
            <person name="Huynh C."/>
            <person name="Bernard K."/>
        </authorList>
    </citation>
    <scope>NUCLEOTIDE SEQUENCE [LARGE SCALE GENOMIC DNA]</scope>
    <source>
        <strain evidence="2 3">NML 120489</strain>
    </source>
</reference>
<gene>
    <name evidence="2" type="ORF">BEH84_01488</name>
</gene>
<dbReference type="PATRIC" id="fig|1432052.3.peg.1629"/>
<proteinExistence type="predicted"/>
<comment type="caution">
    <text evidence="2">The sequence shown here is derived from an EMBL/GenBank/DDBJ whole genome shotgun (WGS) entry which is preliminary data.</text>
</comment>
<dbReference type="AlphaFoldDB" id="A0A1E3AYN1"/>
<organism evidence="2 3">
    <name type="scientific">Eisenbergiella tayi</name>
    <dbReference type="NCBI Taxonomy" id="1432052"/>
    <lineage>
        <taxon>Bacteria</taxon>
        <taxon>Bacillati</taxon>
        <taxon>Bacillota</taxon>
        <taxon>Clostridia</taxon>
        <taxon>Lachnospirales</taxon>
        <taxon>Lachnospiraceae</taxon>
        <taxon>Eisenbergiella</taxon>
    </lineage>
</organism>
<dbReference type="Proteomes" id="UP000095003">
    <property type="component" value="Unassembled WGS sequence"/>
</dbReference>
<dbReference type="EMBL" id="MCGI01000001">
    <property type="protein sequence ID" value="ODM13769.1"/>
    <property type="molecule type" value="Genomic_DNA"/>
</dbReference>
<dbReference type="InterPro" id="IPR027417">
    <property type="entry name" value="P-loop_NTPase"/>
</dbReference>
<feature type="region of interest" description="Disordered" evidence="1">
    <location>
        <begin position="248"/>
        <end position="291"/>
    </location>
</feature>
<dbReference type="Gene3D" id="3.40.50.300">
    <property type="entry name" value="P-loop containing nucleotide triphosphate hydrolases"/>
    <property type="match status" value="1"/>
</dbReference>
<evidence type="ECO:0000256" key="1">
    <source>
        <dbReference type="SAM" id="MobiDB-lite"/>
    </source>
</evidence>
<accession>A0A1E3AYN1</accession>
<dbReference type="RefSeq" id="WP_069156256.1">
    <property type="nucleotide sequence ID" value="NZ_DAWDRA010000024.1"/>
</dbReference>
<dbReference type="SUPFAM" id="SSF52540">
    <property type="entry name" value="P-loop containing nucleoside triphosphate hydrolases"/>
    <property type="match status" value="1"/>
</dbReference>